<dbReference type="EMBL" id="CADEAL010001296">
    <property type="protein sequence ID" value="CAB1430999.1"/>
    <property type="molecule type" value="Genomic_DNA"/>
</dbReference>
<keyword evidence="3" id="KW-1185">Reference proteome</keyword>
<evidence type="ECO:0000313" key="2">
    <source>
        <dbReference type="EMBL" id="CAB1430999.1"/>
    </source>
</evidence>
<dbReference type="AlphaFoldDB" id="A0A9N7YNS7"/>
<proteinExistence type="predicted"/>
<protein>
    <submittedName>
        <fullName evidence="2">Uncharacterized protein</fullName>
    </submittedName>
</protein>
<sequence length="121" mass="14305">MWLVKEPGKLPLMDHQPLLCIHIARSHLRAATVRPISRRPLQSNTSRLHKLPRSHRDNMDVCMYGFHRTRPGRKQEEEESPVKEQRKEKVVQFDESLKVSDKEFNSCWRPSHRQETVSILS</sequence>
<feature type="region of interest" description="Disordered" evidence="1">
    <location>
        <begin position="60"/>
        <end position="89"/>
    </location>
</feature>
<feature type="compositionally biased region" description="Basic and acidic residues" evidence="1">
    <location>
        <begin position="73"/>
        <end position="89"/>
    </location>
</feature>
<comment type="caution">
    <text evidence="2">The sequence shown here is derived from an EMBL/GenBank/DDBJ whole genome shotgun (WGS) entry which is preliminary data.</text>
</comment>
<dbReference type="Proteomes" id="UP001153269">
    <property type="component" value="Unassembled WGS sequence"/>
</dbReference>
<accession>A0A9N7YNS7</accession>
<evidence type="ECO:0000256" key="1">
    <source>
        <dbReference type="SAM" id="MobiDB-lite"/>
    </source>
</evidence>
<evidence type="ECO:0000313" key="3">
    <source>
        <dbReference type="Proteomes" id="UP001153269"/>
    </source>
</evidence>
<reference evidence="2" key="1">
    <citation type="submission" date="2020-03" db="EMBL/GenBank/DDBJ databases">
        <authorList>
            <person name="Weist P."/>
        </authorList>
    </citation>
    <scope>NUCLEOTIDE SEQUENCE</scope>
</reference>
<gene>
    <name evidence="2" type="ORF">PLEPLA_LOCUS18995</name>
</gene>
<organism evidence="2 3">
    <name type="scientific">Pleuronectes platessa</name>
    <name type="common">European plaice</name>
    <dbReference type="NCBI Taxonomy" id="8262"/>
    <lineage>
        <taxon>Eukaryota</taxon>
        <taxon>Metazoa</taxon>
        <taxon>Chordata</taxon>
        <taxon>Craniata</taxon>
        <taxon>Vertebrata</taxon>
        <taxon>Euteleostomi</taxon>
        <taxon>Actinopterygii</taxon>
        <taxon>Neopterygii</taxon>
        <taxon>Teleostei</taxon>
        <taxon>Neoteleostei</taxon>
        <taxon>Acanthomorphata</taxon>
        <taxon>Carangaria</taxon>
        <taxon>Pleuronectiformes</taxon>
        <taxon>Pleuronectoidei</taxon>
        <taxon>Pleuronectidae</taxon>
        <taxon>Pleuronectes</taxon>
    </lineage>
</organism>
<name>A0A9N7YNS7_PLEPL</name>